<keyword evidence="4" id="KW-1185">Reference proteome</keyword>
<dbReference type="InterPro" id="IPR035892">
    <property type="entry name" value="C2_domain_sf"/>
</dbReference>
<dbReference type="EMBL" id="JABTTQ020003506">
    <property type="protein sequence ID" value="KAK6115554.1"/>
    <property type="molecule type" value="Genomic_DNA"/>
</dbReference>
<feature type="compositionally biased region" description="Acidic residues" evidence="1">
    <location>
        <begin position="179"/>
        <end position="190"/>
    </location>
</feature>
<dbReference type="CDD" id="cd04051">
    <property type="entry name" value="C2_SRC2_like"/>
    <property type="match status" value="1"/>
</dbReference>
<reference evidence="3 4" key="1">
    <citation type="journal article" date="2021" name="Comput. Struct. Biotechnol. J.">
        <title>De novo genome assembly of the potent medicinal plant Rehmannia glutinosa using nanopore technology.</title>
        <authorList>
            <person name="Ma L."/>
            <person name="Dong C."/>
            <person name="Song C."/>
            <person name="Wang X."/>
            <person name="Zheng X."/>
            <person name="Niu Y."/>
            <person name="Chen S."/>
            <person name="Feng W."/>
        </authorList>
    </citation>
    <scope>NUCLEOTIDE SEQUENCE [LARGE SCALE GENOMIC DNA]</scope>
    <source>
        <strain evidence="3">DH-2019</strain>
    </source>
</reference>
<dbReference type="SUPFAM" id="SSF49562">
    <property type="entry name" value="C2 domain (Calcium/lipid-binding domain, CaLB)"/>
    <property type="match status" value="1"/>
</dbReference>
<dbReference type="PROSITE" id="PS50004">
    <property type="entry name" value="C2"/>
    <property type="match status" value="1"/>
</dbReference>
<evidence type="ECO:0000259" key="2">
    <source>
        <dbReference type="PROSITE" id="PS50004"/>
    </source>
</evidence>
<dbReference type="Pfam" id="PF00168">
    <property type="entry name" value="C2"/>
    <property type="match status" value="1"/>
</dbReference>
<name>A0ABR0TZA1_REHGL</name>
<dbReference type="InterPro" id="IPR000008">
    <property type="entry name" value="C2_dom"/>
</dbReference>
<proteinExistence type="predicted"/>
<comment type="caution">
    <text evidence="3">The sequence shown here is derived from an EMBL/GenBank/DDBJ whole genome shotgun (WGS) entry which is preliminary data.</text>
</comment>
<accession>A0ABR0TZA1</accession>
<gene>
    <name evidence="3" type="ORF">DH2020_007823</name>
</gene>
<protein>
    <recommendedName>
        <fullName evidence="2">C2 domain-containing protein</fullName>
    </recommendedName>
</protein>
<dbReference type="InterPro" id="IPR044750">
    <property type="entry name" value="C2_SRC2/BAP"/>
</dbReference>
<feature type="region of interest" description="Disordered" evidence="1">
    <location>
        <begin position="179"/>
        <end position="198"/>
    </location>
</feature>
<dbReference type="PANTHER" id="PTHR32246:SF22">
    <property type="entry name" value="C2 DOMAIN-CONTAINING PROTEIN"/>
    <property type="match status" value="1"/>
</dbReference>
<dbReference type="PANTHER" id="PTHR32246">
    <property type="entry name" value="INGRESSION PROTEIN FIC1"/>
    <property type="match status" value="1"/>
</dbReference>
<sequence length="198" mass="22459">MECRKLEITLVSANSLPDVRNLGRMKVYAKVSIKGGETKTSKKKTPVDMEGETNPTWNFPIEFTISESAIQHPADIKIVIKLYCDRTFGDKGVGKVIIPLKSLFDMGLKSDRVLSYQVAGTPNGRLNISYNFGDQTFFVGTPWGSRWKNALGVEFWVGLSEMMLSLVDIFDDDDDYYYEEEEEEDDEDDEGRVFHDAC</sequence>
<evidence type="ECO:0000313" key="4">
    <source>
        <dbReference type="Proteomes" id="UP001318860"/>
    </source>
</evidence>
<dbReference type="Gene3D" id="2.60.40.150">
    <property type="entry name" value="C2 domain"/>
    <property type="match status" value="1"/>
</dbReference>
<evidence type="ECO:0000313" key="3">
    <source>
        <dbReference type="EMBL" id="KAK6115554.1"/>
    </source>
</evidence>
<dbReference type="SMART" id="SM00239">
    <property type="entry name" value="C2"/>
    <property type="match status" value="1"/>
</dbReference>
<evidence type="ECO:0000256" key="1">
    <source>
        <dbReference type="SAM" id="MobiDB-lite"/>
    </source>
</evidence>
<dbReference type="Proteomes" id="UP001318860">
    <property type="component" value="Unassembled WGS sequence"/>
</dbReference>
<feature type="domain" description="C2" evidence="2">
    <location>
        <begin position="1"/>
        <end position="114"/>
    </location>
</feature>
<organism evidence="3 4">
    <name type="scientific">Rehmannia glutinosa</name>
    <name type="common">Chinese foxglove</name>
    <dbReference type="NCBI Taxonomy" id="99300"/>
    <lineage>
        <taxon>Eukaryota</taxon>
        <taxon>Viridiplantae</taxon>
        <taxon>Streptophyta</taxon>
        <taxon>Embryophyta</taxon>
        <taxon>Tracheophyta</taxon>
        <taxon>Spermatophyta</taxon>
        <taxon>Magnoliopsida</taxon>
        <taxon>eudicotyledons</taxon>
        <taxon>Gunneridae</taxon>
        <taxon>Pentapetalae</taxon>
        <taxon>asterids</taxon>
        <taxon>lamiids</taxon>
        <taxon>Lamiales</taxon>
        <taxon>Orobanchaceae</taxon>
        <taxon>Rehmannieae</taxon>
        <taxon>Rehmannia</taxon>
    </lineage>
</organism>